<protein>
    <submittedName>
        <fullName evidence="1">Tricalbin</fullName>
    </submittedName>
</protein>
<reference evidence="1" key="2">
    <citation type="journal article" date="2022" name="New Phytol.">
        <title>Evolutionary transition to the ectomycorrhizal habit in the genomes of a hyperdiverse lineage of mushroom-forming fungi.</title>
        <authorList>
            <person name="Looney B."/>
            <person name="Miyauchi S."/>
            <person name="Morin E."/>
            <person name="Drula E."/>
            <person name="Courty P.E."/>
            <person name="Kohler A."/>
            <person name="Kuo A."/>
            <person name="LaButti K."/>
            <person name="Pangilinan J."/>
            <person name="Lipzen A."/>
            <person name="Riley R."/>
            <person name="Andreopoulos W."/>
            <person name="He G."/>
            <person name="Johnson J."/>
            <person name="Nolan M."/>
            <person name="Tritt A."/>
            <person name="Barry K.W."/>
            <person name="Grigoriev I.V."/>
            <person name="Nagy L.G."/>
            <person name="Hibbett D."/>
            <person name="Henrissat B."/>
            <person name="Matheny P.B."/>
            <person name="Labbe J."/>
            <person name="Martin F.M."/>
        </authorList>
    </citation>
    <scope>NUCLEOTIDE SEQUENCE</scope>
    <source>
        <strain evidence="1">HHB10654</strain>
    </source>
</reference>
<dbReference type="Proteomes" id="UP000814140">
    <property type="component" value="Unassembled WGS sequence"/>
</dbReference>
<evidence type="ECO:0000313" key="2">
    <source>
        <dbReference type="Proteomes" id="UP000814140"/>
    </source>
</evidence>
<proteinExistence type="predicted"/>
<dbReference type="EMBL" id="MU277189">
    <property type="protein sequence ID" value="KAI0067953.1"/>
    <property type="molecule type" value="Genomic_DNA"/>
</dbReference>
<reference evidence="1" key="1">
    <citation type="submission" date="2021-03" db="EMBL/GenBank/DDBJ databases">
        <authorList>
            <consortium name="DOE Joint Genome Institute"/>
            <person name="Ahrendt S."/>
            <person name="Looney B.P."/>
            <person name="Miyauchi S."/>
            <person name="Morin E."/>
            <person name="Drula E."/>
            <person name="Courty P.E."/>
            <person name="Chicoki N."/>
            <person name="Fauchery L."/>
            <person name="Kohler A."/>
            <person name="Kuo A."/>
            <person name="Labutti K."/>
            <person name="Pangilinan J."/>
            <person name="Lipzen A."/>
            <person name="Riley R."/>
            <person name="Andreopoulos W."/>
            <person name="He G."/>
            <person name="Johnson J."/>
            <person name="Barry K.W."/>
            <person name="Grigoriev I.V."/>
            <person name="Nagy L."/>
            <person name="Hibbett D."/>
            <person name="Henrissat B."/>
            <person name="Matheny P.B."/>
            <person name="Labbe J."/>
            <person name="Martin F."/>
        </authorList>
    </citation>
    <scope>NUCLEOTIDE SEQUENCE</scope>
    <source>
        <strain evidence="1">HHB10654</strain>
    </source>
</reference>
<accession>A0ACB8THN1</accession>
<keyword evidence="2" id="KW-1185">Reference proteome</keyword>
<gene>
    <name evidence="1" type="ORF">BV25DRAFT_1794709</name>
</gene>
<organism evidence="1 2">
    <name type="scientific">Artomyces pyxidatus</name>
    <dbReference type="NCBI Taxonomy" id="48021"/>
    <lineage>
        <taxon>Eukaryota</taxon>
        <taxon>Fungi</taxon>
        <taxon>Dikarya</taxon>
        <taxon>Basidiomycota</taxon>
        <taxon>Agaricomycotina</taxon>
        <taxon>Agaricomycetes</taxon>
        <taxon>Russulales</taxon>
        <taxon>Auriscalpiaceae</taxon>
        <taxon>Artomyces</taxon>
    </lineage>
</organism>
<name>A0ACB8THN1_9AGAM</name>
<sequence>MATSLPANGALPGAQAQEKANNMLKDDAARRNIAVHTFDPDASPEQKAASAGKARDQLKSKTATPQISGRGASGYTAPPCVGSGNVVPTITIEDVDRVTKEQGKEEEGPQPPGALPSAAAAAIPDWYKVGWRAFTDLDNGEEDEDQKQRRMLNAFISEQYYGEWYHNAALIVFAVLAAHFLTRFHFGWGWLFIVLAGCCTYYTTSMARVRQRARDDIQRDLVKTNLASEHESAEWLNHFLERFWLIYEPVLSSTIVASVDQVLSTSCPPFLESMRLSSFTLGSKAPRIDKVRTFPKTPDDIVMMDWGLSFTPNDISDLTPRQQATKVNPKVLLSIRVGKGVASASMPILVEDMTFSGLMRIRMKLMTNFPHVQIVDISFLEKPVIDYVLKPIGGETFGFDIANIPGLSSFIRDMIHSILGPMMYDPNVFTLNLEQLLSGTPLDTAIGVIKVTVHSARSIKGNKIGGGTPDPYVSLSINNRAELAKTKWKESTYVHNPTWNETKFILINNVTENLILTVLDYNEHRKDTELGAASFELSKLNEDAIQDGLEAHILKDGKERGELRFDISYFPVLAPQVNASGVEELPESSVGIVRFVLHQAKDLDTSKIHTHDLNPFAKVFLGASNTPIHSTPKVKHTVQPVWESATEFLCTDRSDCMITVNIIDDRDFLKDPVIGHATVRLEDLLTARKEAGRDWWPLSGCSTGRIRISAEWKPLNMAGSLHGAEQYTPPIGAVRLWLKKASDVKNVEATLGGKSDPYVRVLVNNTVQSRTEVVNNHLNPEWDQIVYTPVHSLKETMLLELMDYQHLTKDRSLGTCELKVRDLAVEVPKDSGDPRFRFVSTGKKEVAEPIRLDRGNTYKGQLHYVAEFIPAIALKGVKFQTGPNELQKVIENGSEGSGRSVDSVTSSVYSSHEEPNGLPAVTVSKPMADESECADPKATGHVDDKGRPSAANGAPLAPASPTKNSETANSTSGDKHEEEGIQMTKEELLKQQSGIIVFHVKRGELAKKGRLEVLLDDAYWPTFSTPRAHGHRAEWEHVGEGFLKELDFGRVWLRFNEADEGDKDAIFGEWKGDAKAFLEQTLDGSFSFSLVDQEEKVAGTVEIEARYVPVPVVLEPRESINNQGVLRVNLIDGREIHGVDRGGKSDPFAVFTLNGTRVYKSQTKKKTLTPSWNEDFVVTVPSRVGADFRVEIFDWNQIEQAKSLGFAQISLEDIEPFNAVERNVTLSSDKHGEKGQIRVSLMFQPEIIAKSRKNTSTFSAAGRAMTSIGTAPLSAGKGVFHGVTGVFKKGKDGDQENGLLQNGLAAQNGHAGPQNTQDLQGSQVSQPVGGDRMGAPGIVSNPMNGSGSPPPEFGNLRVTVLDAKDLSPGSDSVKPYVSLRFGDKEHKTKHAGKTVAPEWNESFDFFSNGSARKLYASIFDHKTLGKDKLLGEAEVDVWQHIQPVGESAADVFVELREGSGILKMRLAFNSEPQLSGRKSTASIADQSITSSPSKFSLRRQKPGSDRDE</sequence>
<evidence type="ECO:0000313" key="1">
    <source>
        <dbReference type="EMBL" id="KAI0067953.1"/>
    </source>
</evidence>
<comment type="caution">
    <text evidence="1">The sequence shown here is derived from an EMBL/GenBank/DDBJ whole genome shotgun (WGS) entry which is preliminary data.</text>
</comment>